<evidence type="ECO:0000313" key="4">
    <source>
        <dbReference type="Proteomes" id="UP001162031"/>
    </source>
</evidence>
<feature type="compositionally biased region" description="Basic and acidic residues" evidence="1">
    <location>
        <begin position="189"/>
        <end position="198"/>
    </location>
</feature>
<feature type="compositionally biased region" description="Low complexity" evidence="1">
    <location>
        <begin position="367"/>
        <end position="381"/>
    </location>
</feature>
<feature type="compositionally biased region" description="Acidic residues" evidence="1">
    <location>
        <begin position="411"/>
        <end position="424"/>
    </location>
</feature>
<feature type="compositionally biased region" description="Low complexity" evidence="1">
    <location>
        <begin position="282"/>
        <end position="311"/>
    </location>
</feature>
<gene>
    <name evidence="3" type="ORF">HBR001_LOCUS4944</name>
</gene>
<feature type="compositionally biased region" description="Gly residues" evidence="1">
    <location>
        <begin position="426"/>
        <end position="439"/>
    </location>
</feature>
<comment type="caution">
    <text evidence="3">The sequence shown here is derived from an EMBL/GenBank/DDBJ whole genome shotgun (WGS) entry which is preliminary data.</text>
</comment>
<dbReference type="SMART" id="SM00233">
    <property type="entry name" value="PH"/>
    <property type="match status" value="1"/>
</dbReference>
<organism evidence="3 4">
    <name type="scientific">Hyaloperonospora brassicae</name>
    <name type="common">Brassica downy mildew</name>
    <name type="synonym">Peronospora brassicae</name>
    <dbReference type="NCBI Taxonomy" id="162125"/>
    <lineage>
        <taxon>Eukaryota</taxon>
        <taxon>Sar</taxon>
        <taxon>Stramenopiles</taxon>
        <taxon>Oomycota</taxon>
        <taxon>Peronosporomycetes</taxon>
        <taxon>Peronosporales</taxon>
        <taxon>Peronosporaceae</taxon>
        <taxon>Hyaloperonospora</taxon>
    </lineage>
</organism>
<feature type="compositionally biased region" description="Basic residues" evidence="1">
    <location>
        <begin position="347"/>
        <end position="358"/>
    </location>
</feature>
<evidence type="ECO:0000313" key="3">
    <source>
        <dbReference type="EMBL" id="CAI5730709.1"/>
    </source>
</evidence>
<accession>A0AAV0U1U5</accession>
<feature type="domain" description="PH" evidence="2">
    <location>
        <begin position="5"/>
        <end position="114"/>
    </location>
</feature>
<dbReference type="SUPFAM" id="SSF50729">
    <property type="entry name" value="PH domain-like"/>
    <property type="match status" value="1"/>
</dbReference>
<dbReference type="EMBL" id="CANTFL010001052">
    <property type="protein sequence ID" value="CAI5730709.1"/>
    <property type="molecule type" value="Genomic_DNA"/>
</dbReference>
<keyword evidence="4" id="KW-1185">Reference proteome</keyword>
<evidence type="ECO:0000256" key="1">
    <source>
        <dbReference type="SAM" id="MobiDB-lite"/>
    </source>
</evidence>
<dbReference type="Gene3D" id="2.30.29.30">
    <property type="entry name" value="Pleckstrin-homology domain (PH domain)/Phosphotyrosine-binding domain (PTB)"/>
    <property type="match status" value="1"/>
</dbReference>
<dbReference type="PROSITE" id="PS50003">
    <property type="entry name" value="PH_DOMAIN"/>
    <property type="match status" value="1"/>
</dbReference>
<evidence type="ECO:0000259" key="2">
    <source>
        <dbReference type="PROSITE" id="PS50003"/>
    </source>
</evidence>
<protein>
    <recommendedName>
        <fullName evidence="2">PH domain-containing protein</fullName>
    </recommendedName>
</protein>
<dbReference type="Proteomes" id="UP001162031">
    <property type="component" value="Unassembled WGS sequence"/>
</dbReference>
<dbReference type="InterPro" id="IPR001849">
    <property type="entry name" value="PH_domain"/>
</dbReference>
<proteinExistence type="predicted"/>
<feature type="compositionally biased region" description="Low complexity" evidence="1">
    <location>
        <begin position="146"/>
        <end position="158"/>
    </location>
</feature>
<feature type="compositionally biased region" description="Low complexity" evidence="1">
    <location>
        <begin position="331"/>
        <end position="340"/>
    </location>
</feature>
<feature type="compositionally biased region" description="Low complexity" evidence="1">
    <location>
        <begin position="125"/>
        <end position="138"/>
    </location>
</feature>
<dbReference type="InterPro" id="IPR011993">
    <property type="entry name" value="PH-like_dom_sf"/>
</dbReference>
<dbReference type="AlphaFoldDB" id="A0AAV0U1U5"/>
<feature type="region of interest" description="Disordered" evidence="1">
    <location>
        <begin position="174"/>
        <end position="451"/>
    </location>
</feature>
<feature type="compositionally biased region" description="Basic and acidic residues" evidence="1">
    <location>
        <begin position="265"/>
        <end position="281"/>
    </location>
</feature>
<sequence>MTDSEILRTGVLFKKGSGAGPFGRRNWKPRYFVLTTARLQYYTFEDGELKGELSLQGCDEGVLEVMPADSMKTGSSASTIWRVAINAPERRLLVAAGTEMEMNDWVDKLVLAFRLNAGQPVLQRASMPTSSSSALSSAGRLTAMPHSGNGSHASGSSGVNCNPSIRDFQNFAVPRRGMGQRHSTGVDTRATRGPDEAVVRSARGGSSNSSNSSSEGQVRMQEEDEEMGLQELKVGEEVPVHLQDDEEKEEGEKDVLAWPMPSDGDGEKAERKKAAEQDAAMRRQLALQQQQRQQEEAAQAAARVAAAAAAEEMQRQDEQQQQQQHETMTEQAVASQAAADDVLEQQRRRKREKHARRRAEHEKAVKLKLQLQQEQEQADLAFRLTQHTDSVGASEHEKQVGSASVSMAKGDDDEVEDDDRDDQEAVGGGSVARAPGGGAAAAPRSSLVGDVKREMIHKQQAERHRRREAALKQVAVEQQRVKMEEMSVEEDSSDEVAPRVVEVAPREIEVVRRVPVKKQPAPAAAPMESFEF</sequence>
<dbReference type="Pfam" id="PF00169">
    <property type="entry name" value="PH"/>
    <property type="match status" value="1"/>
</dbReference>
<reference evidence="3" key="1">
    <citation type="submission" date="2022-12" db="EMBL/GenBank/DDBJ databases">
        <authorList>
            <person name="Webb A."/>
        </authorList>
    </citation>
    <scope>NUCLEOTIDE SEQUENCE</scope>
    <source>
        <strain evidence="3">Hp1</strain>
    </source>
</reference>
<feature type="region of interest" description="Disordered" evidence="1">
    <location>
        <begin position="124"/>
        <end position="161"/>
    </location>
</feature>
<name>A0AAV0U1U5_HYABA</name>
<feature type="compositionally biased region" description="Basic and acidic residues" evidence="1">
    <location>
        <begin position="233"/>
        <end position="243"/>
    </location>
</feature>